<dbReference type="EMBL" id="FOSL01000030">
    <property type="protein sequence ID" value="SFL08962.1"/>
    <property type="molecule type" value="Genomic_DNA"/>
</dbReference>
<evidence type="ECO:0000313" key="8">
    <source>
        <dbReference type="EMBL" id="SFL08962.1"/>
    </source>
</evidence>
<accession>A0A1I4ETC3</accession>
<dbReference type="Proteomes" id="UP000323300">
    <property type="component" value="Unassembled WGS sequence"/>
</dbReference>
<dbReference type="InterPro" id="IPR011032">
    <property type="entry name" value="GroES-like_sf"/>
</dbReference>
<dbReference type="InterPro" id="IPR002328">
    <property type="entry name" value="ADH_Zn_CS"/>
</dbReference>
<keyword evidence="3 6" id="KW-0862">Zinc</keyword>
<evidence type="ECO:0000256" key="2">
    <source>
        <dbReference type="ARBA" id="ARBA00022723"/>
    </source>
</evidence>
<evidence type="ECO:0000256" key="4">
    <source>
        <dbReference type="ARBA" id="ARBA00023002"/>
    </source>
</evidence>
<sequence length="375" mass="39955">MDIKAAVVRQKGGPFSIECIQVDAPMDGEVLVKVVACGICHTDLIIRDQFYPTPLPIVLGHEGAGIVEAVGPGVKTVKPGDHVLMSFAYCGTCPSCLEGATSYCWHHMEMNFSGKRYSGSGWTIPAPLSKKHSHGGSEQINGAFFNQSSLATHAIATEGNVVVVDKDVDLKTLAPLGCGFQTGAGAVFNTLRPEVGSSLVITGAGNVGLAAVMAAKLVKCDPIIVVDVVPERLALAMELGATHTVDASREDTVEAVKRICRDGVRYSIESTGSPKVLRTAFEVLQTRGTCGLIGGAKLGTEVSLDMTHLLFGRTVRGILQGDSKPKKFLPQLVKLYKDGLFPVDRLIKHYSLDQIEEAVADMKSGRTIKPVLLME</sequence>
<keyword evidence="4" id="KW-0560">Oxidoreductase</keyword>
<dbReference type="InterPro" id="IPR036291">
    <property type="entry name" value="NAD(P)-bd_dom_sf"/>
</dbReference>
<dbReference type="SUPFAM" id="SSF51735">
    <property type="entry name" value="NAD(P)-binding Rossmann-fold domains"/>
    <property type="match status" value="1"/>
</dbReference>
<dbReference type="FunFam" id="3.40.50.720:FF:000003">
    <property type="entry name" value="S-(hydroxymethyl)glutathione dehydrogenase"/>
    <property type="match status" value="1"/>
</dbReference>
<organism evidence="8 9">
    <name type="scientific">Neomesorhizobium albiziae</name>
    <dbReference type="NCBI Taxonomy" id="335020"/>
    <lineage>
        <taxon>Bacteria</taxon>
        <taxon>Pseudomonadati</taxon>
        <taxon>Pseudomonadota</taxon>
        <taxon>Alphaproteobacteria</taxon>
        <taxon>Hyphomicrobiales</taxon>
        <taxon>Phyllobacteriaceae</taxon>
        <taxon>Neomesorhizobium</taxon>
    </lineage>
</organism>
<keyword evidence="2 6" id="KW-0479">Metal-binding</keyword>
<dbReference type="OrthoDB" id="9770544at2"/>
<dbReference type="InterPro" id="IPR013149">
    <property type="entry name" value="ADH-like_C"/>
</dbReference>
<reference evidence="8 9" key="1">
    <citation type="submission" date="2016-10" db="EMBL/GenBank/DDBJ databases">
        <authorList>
            <person name="Varghese N."/>
            <person name="Submissions S."/>
        </authorList>
    </citation>
    <scope>NUCLEOTIDE SEQUENCE [LARGE SCALE GENOMIC DNA]</scope>
    <source>
        <strain evidence="8 9">DSM 21822</strain>
    </source>
</reference>
<dbReference type="Pfam" id="PF08240">
    <property type="entry name" value="ADH_N"/>
    <property type="match status" value="1"/>
</dbReference>
<proteinExistence type="inferred from homology"/>
<dbReference type="CDD" id="cd08278">
    <property type="entry name" value="benzyl_alcohol_DH"/>
    <property type="match status" value="1"/>
</dbReference>
<dbReference type="Gene3D" id="3.40.50.720">
    <property type="entry name" value="NAD(P)-binding Rossmann-like Domain"/>
    <property type="match status" value="1"/>
</dbReference>
<dbReference type="GO" id="GO:0008270">
    <property type="term" value="F:zinc ion binding"/>
    <property type="evidence" value="ECO:0007669"/>
    <property type="project" value="InterPro"/>
</dbReference>
<evidence type="ECO:0000313" key="9">
    <source>
        <dbReference type="Proteomes" id="UP000323300"/>
    </source>
</evidence>
<dbReference type="InterPro" id="IPR020843">
    <property type="entry name" value="ER"/>
</dbReference>
<comment type="similarity">
    <text evidence="6">Belongs to the zinc-containing alcohol dehydrogenase family.</text>
</comment>
<dbReference type="AlphaFoldDB" id="A0A1I4ETC3"/>
<dbReference type="InterPro" id="IPR013154">
    <property type="entry name" value="ADH-like_N"/>
</dbReference>
<protein>
    <submittedName>
        <fullName evidence="8">Aryl-alcohol dehydrogenase</fullName>
    </submittedName>
</protein>
<dbReference type="SUPFAM" id="SSF50129">
    <property type="entry name" value="GroES-like"/>
    <property type="match status" value="1"/>
</dbReference>
<dbReference type="Gene3D" id="3.90.180.10">
    <property type="entry name" value="Medium-chain alcohol dehydrogenases, catalytic domain"/>
    <property type="match status" value="1"/>
</dbReference>
<dbReference type="PANTHER" id="PTHR43880">
    <property type="entry name" value="ALCOHOL DEHYDROGENASE"/>
    <property type="match status" value="1"/>
</dbReference>
<dbReference type="RefSeq" id="WP_149763589.1">
    <property type="nucleotide sequence ID" value="NZ_BSPE01000044.1"/>
</dbReference>
<evidence type="ECO:0000256" key="1">
    <source>
        <dbReference type="ARBA" id="ARBA00001947"/>
    </source>
</evidence>
<name>A0A1I4ETC3_9HYPH</name>
<dbReference type="GO" id="GO:0051903">
    <property type="term" value="F:S-(hydroxymethyl)glutathione dehydrogenase [NAD(P)+] activity"/>
    <property type="evidence" value="ECO:0007669"/>
    <property type="project" value="TreeGrafter"/>
</dbReference>
<evidence type="ECO:0000256" key="6">
    <source>
        <dbReference type="RuleBase" id="RU361277"/>
    </source>
</evidence>
<gene>
    <name evidence="8" type="ORF">SAMN04488498_13032</name>
</gene>
<dbReference type="GO" id="GO:0046294">
    <property type="term" value="P:formaldehyde catabolic process"/>
    <property type="evidence" value="ECO:0007669"/>
    <property type="project" value="TreeGrafter"/>
</dbReference>
<dbReference type="SMART" id="SM00829">
    <property type="entry name" value="PKS_ER"/>
    <property type="match status" value="1"/>
</dbReference>
<comment type="cofactor">
    <cofactor evidence="1 6">
        <name>Zn(2+)</name>
        <dbReference type="ChEBI" id="CHEBI:29105"/>
    </cofactor>
</comment>
<keyword evidence="5" id="KW-0520">NAD</keyword>
<evidence type="ECO:0000256" key="3">
    <source>
        <dbReference type="ARBA" id="ARBA00022833"/>
    </source>
</evidence>
<dbReference type="Pfam" id="PF00107">
    <property type="entry name" value="ADH_zinc_N"/>
    <property type="match status" value="1"/>
</dbReference>
<dbReference type="GO" id="GO:0005829">
    <property type="term" value="C:cytosol"/>
    <property type="evidence" value="ECO:0007669"/>
    <property type="project" value="TreeGrafter"/>
</dbReference>
<keyword evidence="9" id="KW-1185">Reference proteome</keyword>
<dbReference type="PROSITE" id="PS00059">
    <property type="entry name" value="ADH_ZINC"/>
    <property type="match status" value="1"/>
</dbReference>
<feature type="domain" description="Enoyl reductase (ER)" evidence="7">
    <location>
        <begin position="12"/>
        <end position="372"/>
    </location>
</feature>
<evidence type="ECO:0000259" key="7">
    <source>
        <dbReference type="SMART" id="SM00829"/>
    </source>
</evidence>
<evidence type="ECO:0000256" key="5">
    <source>
        <dbReference type="ARBA" id="ARBA00023027"/>
    </source>
</evidence>
<dbReference type="PANTHER" id="PTHR43880:SF12">
    <property type="entry name" value="ALCOHOL DEHYDROGENASE CLASS-3"/>
    <property type="match status" value="1"/>
</dbReference>